<feature type="domain" description="V-ATPase proteolipid subunit C-like" evidence="11">
    <location>
        <begin position="49"/>
        <end position="102"/>
    </location>
</feature>
<gene>
    <name evidence="12" type="ORF">NEDG_01173</name>
</gene>
<dbReference type="AlphaFoldDB" id="A0A177EAR3"/>
<dbReference type="InterPro" id="IPR035921">
    <property type="entry name" value="F/V-ATP_Csub_sf"/>
</dbReference>
<evidence type="ECO:0000313" key="13">
    <source>
        <dbReference type="Proteomes" id="UP000185944"/>
    </source>
</evidence>
<keyword evidence="6 10" id="KW-0406">Ion transport</keyword>
<keyword evidence="4 10" id="KW-0812">Transmembrane</keyword>
<keyword evidence="7 10" id="KW-0472">Membrane</keyword>
<evidence type="ECO:0000256" key="3">
    <source>
        <dbReference type="ARBA" id="ARBA00022448"/>
    </source>
</evidence>
<dbReference type="Pfam" id="PF00137">
    <property type="entry name" value="ATP-synt_C"/>
    <property type="match status" value="2"/>
</dbReference>
<comment type="function">
    <text evidence="10">Proton-conducting pore forming of the V0 complex of vacuolar(H+)-ATPase (V-ATPase), a multisubunit enzyme composed of a peripheral complex (V1) that hydrolyzes ATP and a membrane integral complex (V0) that translocates protons. V-ATPase is responsible for acidifying and maintaining the pH of intracellular compartments.</text>
</comment>
<dbReference type="GeneID" id="93647523"/>
<evidence type="ECO:0000256" key="8">
    <source>
        <dbReference type="ARBA" id="ARBA00045519"/>
    </source>
</evidence>
<feature type="domain" description="V-ATPase proteolipid subunit C-like" evidence="11">
    <location>
        <begin position="132"/>
        <end position="191"/>
    </location>
</feature>
<feature type="transmembrane region" description="Helical" evidence="10">
    <location>
        <begin position="87"/>
        <end position="107"/>
    </location>
</feature>
<comment type="caution">
    <text evidence="10">Lacks conserved residue(s) required for the propagation of feature annotation.</text>
</comment>
<dbReference type="PRINTS" id="PR00122">
    <property type="entry name" value="VACATPASE"/>
</dbReference>
<dbReference type="InterPro" id="IPR000245">
    <property type="entry name" value="ATPase_proteolipid_csu"/>
</dbReference>
<protein>
    <submittedName>
        <fullName evidence="12">V-type H+-transporting ATPase 21kDa proteolipid subunit</fullName>
    </submittedName>
</protein>
<evidence type="ECO:0000256" key="2">
    <source>
        <dbReference type="ARBA" id="ARBA00007296"/>
    </source>
</evidence>
<feature type="transmembrane region" description="Helical" evidence="10">
    <location>
        <begin position="46"/>
        <end position="67"/>
    </location>
</feature>
<organism evidence="12 13">
    <name type="scientific">Nematocida displodere</name>
    <dbReference type="NCBI Taxonomy" id="1805483"/>
    <lineage>
        <taxon>Eukaryota</taxon>
        <taxon>Fungi</taxon>
        <taxon>Fungi incertae sedis</taxon>
        <taxon>Microsporidia</taxon>
        <taxon>Nematocida</taxon>
    </lineage>
</organism>
<evidence type="ECO:0000256" key="7">
    <source>
        <dbReference type="ARBA" id="ARBA00023136"/>
    </source>
</evidence>
<dbReference type="SUPFAM" id="SSF81333">
    <property type="entry name" value="F1F0 ATP synthase subunit C"/>
    <property type="match status" value="2"/>
</dbReference>
<comment type="caution">
    <text evidence="12">The sequence shown here is derived from an EMBL/GenBank/DDBJ whole genome shotgun (WGS) entry which is preliminary data.</text>
</comment>
<evidence type="ECO:0000313" key="12">
    <source>
        <dbReference type="EMBL" id="OAG29034.1"/>
    </source>
</evidence>
<evidence type="ECO:0000256" key="9">
    <source>
        <dbReference type="ARBA" id="ARBA00046480"/>
    </source>
</evidence>
<proteinExistence type="inferred from homology"/>
<dbReference type="OrthoDB" id="10264021at2759"/>
<evidence type="ECO:0000256" key="4">
    <source>
        <dbReference type="ARBA" id="ARBA00022692"/>
    </source>
</evidence>
<dbReference type="GO" id="GO:0005774">
    <property type="term" value="C:vacuolar membrane"/>
    <property type="evidence" value="ECO:0007669"/>
    <property type="project" value="UniProtKB-ARBA"/>
</dbReference>
<name>A0A177EAR3_9MICR</name>
<dbReference type="EMBL" id="LTDL01000042">
    <property type="protein sequence ID" value="OAG29034.1"/>
    <property type="molecule type" value="Genomic_DNA"/>
</dbReference>
<comment type="subcellular location">
    <subcellularLocation>
        <location evidence="1">Membrane</location>
        <topology evidence="1">Multi-pass membrane protein</topology>
    </subcellularLocation>
</comment>
<comment type="similarity">
    <text evidence="2 10">Belongs to the V-ATPase proteolipid subunit family.</text>
</comment>
<keyword evidence="13" id="KW-1185">Reference proteome</keyword>
<feature type="transmembrane region" description="Helical" evidence="10">
    <location>
        <begin position="128"/>
        <end position="151"/>
    </location>
</feature>
<dbReference type="GO" id="GO:0033179">
    <property type="term" value="C:proton-transporting V-type ATPase, V0 domain"/>
    <property type="evidence" value="ECO:0007669"/>
    <property type="project" value="InterPro"/>
</dbReference>
<sequence length="199" mass="20773">MAEEYERSFLQKITRTEVALLASLVLIGPFYRAFSHVLTISPLTPAFVGLFAPVVLNTLGTTIGTAVIGKSISGAAVKNPGIMMKSLVGIVICEANLIFSLLSFSILKDKAITIDITGGVGKRQVLDSWTILASGLVCGLCGMISSLGSSVVNAASSIAIAGNSRLFSKLVTLQLIISGVGVLGLVISLIILRLYSDSE</sequence>
<keyword evidence="5 10" id="KW-1133">Transmembrane helix</keyword>
<comment type="function">
    <text evidence="8">Proton-conducting pore forming subunit of the V0 complex of vacuolar(H+)-ATPase (V-ATPase), a multisubunit enzyme composed of a peripheral complex (V1) that hydrolyzes ATP and a membrane integral complex (V0) that translocates protons. V-ATPase is responsible for acidifying and maintaining the pH of intracellular compartments.</text>
</comment>
<evidence type="ECO:0000256" key="10">
    <source>
        <dbReference type="RuleBase" id="RU363060"/>
    </source>
</evidence>
<dbReference type="GO" id="GO:0046961">
    <property type="term" value="F:proton-transporting ATPase activity, rotational mechanism"/>
    <property type="evidence" value="ECO:0007669"/>
    <property type="project" value="InterPro"/>
</dbReference>
<dbReference type="VEuPathDB" id="MicrosporidiaDB:NEDG_01173"/>
<feature type="transmembrane region" description="Helical" evidence="10">
    <location>
        <begin position="18"/>
        <end position="34"/>
    </location>
</feature>
<evidence type="ECO:0000259" key="11">
    <source>
        <dbReference type="Pfam" id="PF00137"/>
    </source>
</evidence>
<feature type="transmembrane region" description="Helical" evidence="10">
    <location>
        <begin position="171"/>
        <end position="195"/>
    </location>
</feature>
<dbReference type="Proteomes" id="UP000185944">
    <property type="component" value="Unassembled WGS sequence"/>
</dbReference>
<dbReference type="Gene3D" id="1.20.120.610">
    <property type="entry name" value="lithium bound rotor ring of v- atpase"/>
    <property type="match status" value="1"/>
</dbReference>
<accession>A0A177EAR3</accession>
<dbReference type="STRING" id="1805483.A0A177EAR3"/>
<evidence type="ECO:0000256" key="1">
    <source>
        <dbReference type="ARBA" id="ARBA00004141"/>
    </source>
</evidence>
<reference evidence="12 13" key="1">
    <citation type="submission" date="2016-02" db="EMBL/GenBank/DDBJ databases">
        <title>Discovery of a natural microsporidian pathogen with a broad tissue tropism in Caenorhabditis elegans.</title>
        <authorList>
            <person name="Luallen R.J."/>
            <person name="Reinke A.W."/>
            <person name="Tong L."/>
            <person name="Botts M.R."/>
            <person name="Felix M.-A."/>
            <person name="Troemel E.R."/>
        </authorList>
    </citation>
    <scope>NUCLEOTIDE SEQUENCE [LARGE SCALE GENOMIC DNA]</scope>
    <source>
        <strain evidence="12 13">JUm2807</strain>
    </source>
</reference>
<evidence type="ECO:0000256" key="6">
    <source>
        <dbReference type="ARBA" id="ARBA00023065"/>
    </source>
</evidence>
<dbReference type="RefSeq" id="XP_067543779.1">
    <property type="nucleotide sequence ID" value="XM_067688591.1"/>
</dbReference>
<dbReference type="InterPro" id="IPR002379">
    <property type="entry name" value="ATPase_proteolipid_c-like_dom"/>
</dbReference>
<keyword evidence="3 10" id="KW-0813">Transport</keyword>
<comment type="subunit">
    <text evidence="9 10">V-ATPase is a heteromultimeric enzyme composed of a peripheral catalytic V1 complex (components A to H) attached to an integral membrane V0 proton pore complex (components: a, c, c', c'', d, e, f and VOA1). The decameric c-ring forms the proton-conducting pore, and is composed of eight proteolipid subunits c, one subunit c' and one subunit c''.</text>
</comment>
<evidence type="ECO:0000256" key="5">
    <source>
        <dbReference type="ARBA" id="ARBA00022989"/>
    </source>
</evidence>
<dbReference type="PANTHER" id="PTHR10263">
    <property type="entry name" value="V-TYPE PROTON ATPASE PROTEOLIPID SUBUNIT"/>
    <property type="match status" value="1"/>
</dbReference>